<organism evidence="9 10">
    <name type="scientific">Panagrolaimus davidi</name>
    <dbReference type="NCBI Taxonomy" id="227884"/>
    <lineage>
        <taxon>Eukaryota</taxon>
        <taxon>Metazoa</taxon>
        <taxon>Ecdysozoa</taxon>
        <taxon>Nematoda</taxon>
        <taxon>Chromadorea</taxon>
        <taxon>Rhabditida</taxon>
        <taxon>Tylenchina</taxon>
        <taxon>Panagrolaimomorpha</taxon>
        <taxon>Panagrolaimoidea</taxon>
        <taxon>Panagrolaimidae</taxon>
        <taxon>Panagrolaimus</taxon>
    </lineage>
</organism>
<dbReference type="AlphaFoldDB" id="A0A914P5Q8"/>
<dbReference type="PANTHER" id="PTHR24221">
    <property type="entry name" value="ATP-BINDING CASSETTE SUB-FAMILY B"/>
    <property type="match status" value="1"/>
</dbReference>
<dbReference type="Gene3D" id="1.20.1560.10">
    <property type="entry name" value="ABC transporter type 1, transmembrane domain"/>
    <property type="match status" value="1"/>
</dbReference>
<dbReference type="InterPro" id="IPR003439">
    <property type="entry name" value="ABC_transporter-like_ATP-bd"/>
</dbReference>
<dbReference type="WBParaSite" id="PDA_v2.g1269.t1">
    <property type="protein sequence ID" value="PDA_v2.g1269.t1"/>
    <property type="gene ID" value="PDA_v2.g1269"/>
</dbReference>
<feature type="domain" description="ABC transmembrane type-1" evidence="8">
    <location>
        <begin position="7"/>
        <end position="109"/>
    </location>
</feature>
<dbReference type="Pfam" id="PF00664">
    <property type="entry name" value="ABC_membrane"/>
    <property type="match status" value="1"/>
</dbReference>
<dbReference type="Gene3D" id="3.40.50.300">
    <property type="entry name" value="P-loop containing nucleotide triphosphate hydrolases"/>
    <property type="match status" value="1"/>
</dbReference>
<dbReference type="InterPro" id="IPR039421">
    <property type="entry name" value="Type_1_exporter"/>
</dbReference>
<reference evidence="10" key="1">
    <citation type="submission" date="2022-11" db="UniProtKB">
        <authorList>
            <consortium name="WormBaseParasite"/>
        </authorList>
    </citation>
    <scope>IDENTIFICATION</scope>
</reference>
<keyword evidence="2" id="KW-0812">Transmembrane</keyword>
<accession>A0A914P5Q8</accession>
<evidence type="ECO:0000256" key="3">
    <source>
        <dbReference type="ARBA" id="ARBA00022741"/>
    </source>
</evidence>
<keyword evidence="9" id="KW-1185">Reference proteome</keyword>
<protein>
    <submittedName>
        <fullName evidence="10">Uncharacterized protein</fullName>
    </submittedName>
</protein>
<sequence>MKIIISVEIIENVRTIQLLTREEYFLSKFSASVETLRNEDVKAAKLDAIVLAIAFASVYFCDFISNGVGIPLIYNGYVKSNGVYIAAMNVTMTSYAIQFASWSLIDILHAKPAAESLIPLIDESIDDDGFAADETKKGIEKRIDGKIEVRNVSFAYPARPDLKVANGLNLRADIAKTIALVGPSGGGKSTIIQLLERFYEPQGGNIKIDNTDISMINLQNLRKQMALVGQEPILFSGSIIENISLGIENLPLEEVKKACKMANATSFIERLPMGYETEVGEKGSLLSGGQKQRIAIARAIARKPKILLLDEATSALDSESERAVQEALEAATSGRTTITIAHRLSSIQNAHKIFFIEAGKVVEAGTHQELIEADGKYADLVKKQELNS</sequence>
<name>A0A914P5Q8_9BILA</name>
<dbReference type="PROSITE" id="PS50929">
    <property type="entry name" value="ABC_TM1F"/>
    <property type="match status" value="1"/>
</dbReference>
<dbReference type="SUPFAM" id="SSF52540">
    <property type="entry name" value="P-loop containing nucleoside triphosphate hydrolases"/>
    <property type="match status" value="1"/>
</dbReference>
<evidence type="ECO:0000256" key="1">
    <source>
        <dbReference type="ARBA" id="ARBA00004141"/>
    </source>
</evidence>
<keyword evidence="4" id="KW-0067">ATP-binding</keyword>
<dbReference type="InterPro" id="IPR036640">
    <property type="entry name" value="ABC1_TM_sf"/>
</dbReference>
<dbReference type="GO" id="GO:0140359">
    <property type="term" value="F:ABC-type transporter activity"/>
    <property type="evidence" value="ECO:0007669"/>
    <property type="project" value="InterPro"/>
</dbReference>
<evidence type="ECO:0000256" key="2">
    <source>
        <dbReference type="ARBA" id="ARBA00022692"/>
    </source>
</evidence>
<evidence type="ECO:0000256" key="4">
    <source>
        <dbReference type="ARBA" id="ARBA00022840"/>
    </source>
</evidence>
<proteinExistence type="predicted"/>
<dbReference type="SUPFAM" id="SSF90123">
    <property type="entry name" value="ABC transporter transmembrane region"/>
    <property type="match status" value="1"/>
</dbReference>
<keyword evidence="3" id="KW-0547">Nucleotide-binding</keyword>
<evidence type="ECO:0000259" key="7">
    <source>
        <dbReference type="PROSITE" id="PS50893"/>
    </source>
</evidence>
<evidence type="ECO:0000313" key="10">
    <source>
        <dbReference type="WBParaSite" id="PDA_v2.g1269.t1"/>
    </source>
</evidence>
<dbReference type="GO" id="GO:0016020">
    <property type="term" value="C:membrane"/>
    <property type="evidence" value="ECO:0007669"/>
    <property type="project" value="UniProtKB-SubCell"/>
</dbReference>
<dbReference type="InterPro" id="IPR027417">
    <property type="entry name" value="P-loop_NTPase"/>
</dbReference>
<dbReference type="SMART" id="SM00382">
    <property type="entry name" value="AAA"/>
    <property type="match status" value="1"/>
</dbReference>
<keyword evidence="6" id="KW-0472">Membrane</keyword>
<dbReference type="GO" id="GO:0016887">
    <property type="term" value="F:ATP hydrolysis activity"/>
    <property type="evidence" value="ECO:0007669"/>
    <property type="project" value="InterPro"/>
</dbReference>
<dbReference type="GO" id="GO:0005524">
    <property type="term" value="F:ATP binding"/>
    <property type="evidence" value="ECO:0007669"/>
    <property type="project" value="UniProtKB-KW"/>
</dbReference>
<evidence type="ECO:0000256" key="6">
    <source>
        <dbReference type="ARBA" id="ARBA00023136"/>
    </source>
</evidence>
<evidence type="ECO:0000256" key="5">
    <source>
        <dbReference type="ARBA" id="ARBA00022989"/>
    </source>
</evidence>
<dbReference type="InterPro" id="IPR003593">
    <property type="entry name" value="AAA+_ATPase"/>
</dbReference>
<dbReference type="PANTHER" id="PTHR24221:SF617">
    <property type="entry name" value="P-GLYCOPROTEIN RELATED"/>
    <property type="match status" value="1"/>
</dbReference>
<keyword evidence="5" id="KW-1133">Transmembrane helix</keyword>
<dbReference type="PROSITE" id="PS00211">
    <property type="entry name" value="ABC_TRANSPORTER_1"/>
    <property type="match status" value="1"/>
</dbReference>
<evidence type="ECO:0000313" key="9">
    <source>
        <dbReference type="Proteomes" id="UP000887578"/>
    </source>
</evidence>
<dbReference type="Pfam" id="PF00005">
    <property type="entry name" value="ABC_tran"/>
    <property type="match status" value="1"/>
</dbReference>
<dbReference type="InterPro" id="IPR011527">
    <property type="entry name" value="ABC1_TM_dom"/>
</dbReference>
<dbReference type="PROSITE" id="PS50893">
    <property type="entry name" value="ABC_TRANSPORTER_2"/>
    <property type="match status" value="1"/>
</dbReference>
<comment type="subcellular location">
    <subcellularLocation>
        <location evidence="1">Membrane</location>
        <topology evidence="1">Multi-pass membrane protein</topology>
    </subcellularLocation>
</comment>
<dbReference type="Proteomes" id="UP000887578">
    <property type="component" value="Unplaced"/>
</dbReference>
<feature type="domain" description="ABC transporter" evidence="7">
    <location>
        <begin position="147"/>
        <end position="383"/>
    </location>
</feature>
<dbReference type="FunFam" id="3.40.50.300:FF:002283">
    <property type="entry name" value="p-GlycoProtein related"/>
    <property type="match status" value="1"/>
</dbReference>
<evidence type="ECO:0000259" key="8">
    <source>
        <dbReference type="PROSITE" id="PS50929"/>
    </source>
</evidence>
<dbReference type="InterPro" id="IPR017871">
    <property type="entry name" value="ABC_transporter-like_CS"/>
</dbReference>